<dbReference type="EMBL" id="FWXI01000008">
    <property type="protein sequence ID" value="SMC77015.1"/>
    <property type="molecule type" value="Genomic_DNA"/>
</dbReference>
<evidence type="ECO:0000313" key="1">
    <source>
        <dbReference type="EMBL" id="SMC77015.1"/>
    </source>
</evidence>
<reference evidence="1 2" key="1">
    <citation type="submission" date="2017-04" db="EMBL/GenBank/DDBJ databases">
        <authorList>
            <person name="Afonso C.L."/>
            <person name="Miller P.J."/>
            <person name="Scott M.A."/>
            <person name="Spackman E."/>
            <person name="Goraichik I."/>
            <person name="Dimitrov K.M."/>
            <person name="Suarez D.L."/>
            <person name="Swayne D.E."/>
        </authorList>
    </citation>
    <scope>NUCLEOTIDE SEQUENCE [LARGE SCALE GENOMIC DNA]</scope>
    <source>
        <strain evidence="1 2">DSM 5090</strain>
    </source>
</reference>
<accession>A0A1W2BVJ2</accession>
<dbReference type="OrthoDB" id="1684049at2"/>
<proteinExistence type="predicted"/>
<protein>
    <submittedName>
        <fullName evidence="1">Uncharacterized protein</fullName>
    </submittedName>
</protein>
<dbReference type="Proteomes" id="UP000192738">
    <property type="component" value="Unassembled WGS sequence"/>
</dbReference>
<gene>
    <name evidence="1" type="ORF">SAMN04488500_108206</name>
</gene>
<dbReference type="STRING" id="112901.SAMN04488500_108206"/>
<organism evidence="1 2">
    <name type="scientific">Sporomusa malonica</name>
    <dbReference type="NCBI Taxonomy" id="112901"/>
    <lineage>
        <taxon>Bacteria</taxon>
        <taxon>Bacillati</taxon>
        <taxon>Bacillota</taxon>
        <taxon>Negativicutes</taxon>
        <taxon>Selenomonadales</taxon>
        <taxon>Sporomusaceae</taxon>
        <taxon>Sporomusa</taxon>
    </lineage>
</organism>
<dbReference type="RefSeq" id="WP_084575900.1">
    <property type="nucleotide sequence ID" value="NZ_CP155572.1"/>
</dbReference>
<sequence>MPRKDYNWVVGCLTLVLTLSVLFGGQLLWNKYAVANPINKAFLNIEGIESATVGRLNEQGKNSEQIKIYVKLAHVTNLQKLYAEMADRLKQVSGGREYEIIIQDNRTPELEQFYYSIHYQIQEAIFTGNFATMAERIESKANSAGVTTQMYVDTQNIYLKITKGTNEMYVVIVRDGSRQGVK</sequence>
<evidence type="ECO:0000313" key="2">
    <source>
        <dbReference type="Proteomes" id="UP000192738"/>
    </source>
</evidence>
<name>A0A1W2BVJ2_9FIRM</name>
<dbReference type="AlphaFoldDB" id="A0A1W2BVJ2"/>
<keyword evidence="2" id="KW-1185">Reference proteome</keyword>